<keyword evidence="4" id="KW-1185">Reference proteome</keyword>
<keyword evidence="2" id="KW-0732">Signal</keyword>
<sequence length="68" mass="7290">MKTNRTTAVIAATLSLLLSGPIWAAPRGKHIIEKYPHKHGVEGGKTYDGSHTVLKRTGPPGKGVFQGR</sequence>
<feature type="region of interest" description="Disordered" evidence="1">
    <location>
        <begin position="42"/>
        <end position="68"/>
    </location>
</feature>
<accession>A0ABP9UQY6</accession>
<gene>
    <name evidence="3" type="ORF">Hsar01_03197</name>
</gene>
<feature type="signal peptide" evidence="2">
    <location>
        <begin position="1"/>
        <end position="24"/>
    </location>
</feature>
<name>A0ABP9UQY6_9BACT</name>
<feature type="chain" id="PRO_5046454253" evidence="2">
    <location>
        <begin position="25"/>
        <end position="68"/>
    </location>
</feature>
<evidence type="ECO:0000313" key="4">
    <source>
        <dbReference type="Proteomes" id="UP001476282"/>
    </source>
</evidence>
<reference evidence="3 4" key="1">
    <citation type="submission" date="2024-02" db="EMBL/GenBank/DDBJ databases">
        <title>Haloferula sargassicola NBRC 104335.</title>
        <authorList>
            <person name="Ichikawa N."/>
            <person name="Katano-Makiyama Y."/>
            <person name="Hidaka K."/>
        </authorList>
    </citation>
    <scope>NUCLEOTIDE SEQUENCE [LARGE SCALE GENOMIC DNA]</scope>
    <source>
        <strain evidence="3 4">NBRC 104335</strain>
    </source>
</reference>
<evidence type="ECO:0000256" key="2">
    <source>
        <dbReference type="SAM" id="SignalP"/>
    </source>
</evidence>
<evidence type="ECO:0000256" key="1">
    <source>
        <dbReference type="SAM" id="MobiDB-lite"/>
    </source>
</evidence>
<proteinExistence type="predicted"/>
<organism evidence="3 4">
    <name type="scientific">Haloferula sargassicola</name>
    <dbReference type="NCBI Taxonomy" id="490096"/>
    <lineage>
        <taxon>Bacteria</taxon>
        <taxon>Pseudomonadati</taxon>
        <taxon>Verrucomicrobiota</taxon>
        <taxon>Verrucomicrobiia</taxon>
        <taxon>Verrucomicrobiales</taxon>
        <taxon>Verrucomicrobiaceae</taxon>
        <taxon>Haloferula</taxon>
    </lineage>
</organism>
<protein>
    <submittedName>
        <fullName evidence="3">Uncharacterized protein</fullName>
    </submittedName>
</protein>
<comment type="caution">
    <text evidence="3">The sequence shown here is derived from an EMBL/GenBank/DDBJ whole genome shotgun (WGS) entry which is preliminary data.</text>
</comment>
<evidence type="ECO:0000313" key="3">
    <source>
        <dbReference type="EMBL" id="GAA5483960.1"/>
    </source>
</evidence>
<dbReference type="EMBL" id="BAABRI010000019">
    <property type="protein sequence ID" value="GAA5483960.1"/>
    <property type="molecule type" value="Genomic_DNA"/>
</dbReference>
<dbReference type="Proteomes" id="UP001476282">
    <property type="component" value="Unassembled WGS sequence"/>
</dbReference>
<dbReference type="RefSeq" id="WP_353568061.1">
    <property type="nucleotide sequence ID" value="NZ_BAABRI010000019.1"/>
</dbReference>